<keyword evidence="2" id="KW-0677">Repeat</keyword>
<gene>
    <name evidence="6" type="ORF">WA026_006522</name>
</gene>
<dbReference type="InterPro" id="IPR039456">
    <property type="entry name" value="WDR59_mRING-H2-C3H3C2"/>
</dbReference>
<dbReference type="Gene3D" id="3.10.110.10">
    <property type="entry name" value="Ubiquitin Conjugating Enzyme"/>
    <property type="match status" value="1"/>
</dbReference>
<dbReference type="SMART" id="SM00320">
    <property type="entry name" value="WD40"/>
    <property type="match status" value="4"/>
</dbReference>
<organism evidence="6 7">
    <name type="scientific">Henosepilachna vigintioctopunctata</name>
    <dbReference type="NCBI Taxonomy" id="420089"/>
    <lineage>
        <taxon>Eukaryota</taxon>
        <taxon>Metazoa</taxon>
        <taxon>Ecdysozoa</taxon>
        <taxon>Arthropoda</taxon>
        <taxon>Hexapoda</taxon>
        <taxon>Insecta</taxon>
        <taxon>Pterygota</taxon>
        <taxon>Neoptera</taxon>
        <taxon>Endopterygota</taxon>
        <taxon>Coleoptera</taxon>
        <taxon>Polyphaga</taxon>
        <taxon>Cucujiformia</taxon>
        <taxon>Coccinelloidea</taxon>
        <taxon>Coccinellidae</taxon>
        <taxon>Epilachninae</taxon>
        <taxon>Epilachnini</taxon>
        <taxon>Henosepilachna</taxon>
    </lineage>
</organism>
<dbReference type="InterPro" id="IPR049567">
    <property type="entry name" value="WDR59-like"/>
</dbReference>
<dbReference type="InterPro" id="IPR049566">
    <property type="entry name" value="WDR59_RTC1-like_RING_Znf"/>
</dbReference>
<dbReference type="PANTHER" id="PTHR46170:SF1">
    <property type="entry name" value="GATOR COMPLEX PROTEIN WDR59"/>
    <property type="match status" value="1"/>
</dbReference>
<dbReference type="PROSITE" id="PS00678">
    <property type="entry name" value="WD_REPEATS_1"/>
    <property type="match status" value="1"/>
</dbReference>
<evidence type="ECO:0000256" key="2">
    <source>
        <dbReference type="ARBA" id="ARBA00022737"/>
    </source>
</evidence>
<keyword evidence="1 4" id="KW-0853">WD repeat</keyword>
<dbReference type="Proteomes" id="UP001431783">
    <property type="component" value="Unassembled WGS sequence"/>
</dbReference>
<dbReference type="GO" id="GO:0035859">
    <property type="term" value="C:Seh1-associated complex"/>
    <property type="evidence" value="ECO:0007669"/>
    <property type="project" value="TreeGrafter"/>
</dbReference>
<dbReference type="GO" id="GO:0005774">
    <property type="term" value="C:vacuolar membrane"/>
    <property type="evidence" value="ECO:0007669"/>
    <property type="project" value="TreeGrafter"/>
</dbReference>
<evidence type="ECO:0000256" key="1">
    <source>
        <dbReference type="ARBA" id="ARBA00022574"/>
    </source>
</evidence>
<keyword evidence="7" id="KW-1185">Reference proteome</keyword>
<accession>A0AAW1UEI7</accession>
<dbReference type="PROSITE" id="PS50082">
    <property type="entry name" value="WD_REPEATS_2"/>
    <property type="match status" value="1"/>
</dbReference>
<dbReference type="PROSITE" id="PS50294">
    <property type="entry name" value="WD_REPEATS_REGION"/>
    <property type="match status" value="1"/>
</dbReference>
<evidence type="ECO:0000256" key="4">
    <source>
        <dbReference type="PROSITE-ProRule" id="PRU00221"/>
    </source>
</evidence>
<dbReference type="GO" id="GO:0034198">
    <property type="term" value="P:cellular response to amino acid starvation"/>
    <property type="evidence" value="ECO:0007669"/>
    <property type="project" value="TreeGrafter"/>
</dbReference>
<dbReference type="InterPro" id="IPR001680">
    <property type="entry name" value="WD40_rpt"/>
</dbReference>
<reference evidence="6 7" key="1">
    <citation type="submission" date="2023-03" db="EMBL/GenBank/DDBJ databases">
        <title>Genome insight into feeding habits of ladybird beetles.</title>
        <authorList>
            <person name="Li H.-S."/>
            <person name="Huang Y.-H."/>
            <person name="Pang H."/>
        </authorList>
    </citation>
    <scope>NUCLEOTIDE SEQUENCE [LARGE SCALE GENOMIC DNA]</scope>
    <source>
        <strain evidence="6">SYSU_2023b</strain>
        <tissue evidence="6">Whole body</tissue>
    </source>
</reference>
<dbReference type="Gene3D" id="2.130.10.10">
    <property type="entry name" value="YVTN repeat-like/Quinoprotein amine dehydrogenase"/>
    <property type="match status" value="1"/>
</dbReference>
<evidence type="ECO:0000259" key="5">
    <source>
        <dbReference type="PROSITE" id="PS50908"/>
    </source>
</evidence>
<dbReference type="Pfam" id="PF17120">
    <property type="entry name" value="zf-RING_16"/>
    <property type="match status" value="1"/>
</dbReference>
<feature type="domain" description="RWD" evidence="5">
    <location>
        <begin position="362"/>
        <end position="464"/>
    </location>
</feature>
<dbReference type="EMBL" id="JARQZJ010000062">
    <property type="protein sequence ID" value="KAK9879450.1"/>
    <property type="molecule type" value="Genomic_DNA"/>
</dbReference>
<dbReference type="InterPro" id="IPR036322">
    <property type="entry name" value="WD40_repeat_dom_sf"/>
</dbReference>
<comment type="similarity">
    <text evidence="3">Belongs to the WD repeat WDR59 family.</text>
</comment>
<name>A0AAW1UEI7_9CUCU</name>
<dbReference type="GO" id="GO:0035591">
    <property type="term" value="F:signaling adaptor activity"/>
    <property type="evidence" value="ECO:0007669"/>
    <property type="project" value="TreeGrafter"/>
</dbReference>
<dbReference type="SUPFAM" id="SSF50978">
    <property type="entry name" value="WD40 repeat-like"/>
    <property type="match status" value="1"/>
</dbReference>
<protein>
    <recommendedName>
        <fullName evidence="5">RWD domain-containing protein</fullName>
    </recommendedName>
</protein>
<dbReference type="PROSITE" id="PS50908">
    <property type="entry name" value="RWD"/>
    <property type="match status" value="1"/>
</dbReference>
<evidence type="ECO:0000313" key="6">
    <source>
        <dbReference type="EMBL" id="KAK9879450.1"/>
    </source>
</evidence>
<dbReference type="InterPro" id="IPR006575">
    <property type="entry name" value="RWD_dom"/>
</dbReference>
<dbReference type="InterPro" id="IPR019775">
    <property type="entry name" value="WD40_repeat_CS"/>
</dbReference>
<dbReference type="InterPro" id="IPR015943">
    <property type="entry name" value="WD40/YVTN_repeat-like_dom_sf"/>
</dbReference>
<sequence>MALNWNNEYYVALEGKDLQANAMAVDITGTYVLLAGRKYFAIRNLDEEVQLVQKFPRQSKYDVGAAEWNPTMHHKELCVISSNQRLEVLTWRKEELAQTHSLKAHTRVITDLNWHQMDPNILASCSVDTFIYIWDLRDSRRPSLSLSAIAEASQVRWNRLSSNLLATSHDGDIKIWDQRKGTAPVQYVAAHLSKIHGLDWSRTSETQFATCSQDNTVKFFDTTNPRKAEYILTTNAPVWRARYTPFGNGLMTVVVPQLRRGENSLLLWNTANRATPMHTFMGHKDVVLEFQWRHKRPGDSCFQLITWSKDQTLLVWKIEPFLQKLCGYEPEDPHEVTSYHNPKENVEKIVRKAVPKVEPLQQEFSLLNVHIPNLEVKSMNFPNRVCSVRACVNRFTVNLEVTFPIAYPHGVPPNFEVKDGSQVDENVANQLLQTLNHLAQQRVSKNRTCLESCLRQMVTTLEQLITDSEADRMYENTIINPENSFGGFNDAYIPFPRTSGAKFCCVDSLICFGRVSHARRLSTKMEIATPRALSALENILAKRSSHQLSISAYYYQKPRSRTQHYSAKPSKVLVHIYDCSGLFLVHKQLAKDYILGGDVATICKHNAAAGAVVGRLDLVQAWALAELVANPQKVDEGDIWAHHPFNSHLMESLISHYSSLNDIQMAAMLCCVFGKQQELLLAMNEKNAKTPKSQAHFKLVPSTFTSSKITKHILHKSSSSPYHTIPPADVIAEGWVFPSLETIKSSSSVDCLWSENTRTIKAPSSNIYEYYKLAYAETLYRWGLLYNRAEVLKHLSWPQEIHKGVEFLCDCKNCIKPSRASSCNSCRKLTLNCIVCHISVRGSANCCIVCGHGGHTIHLLQWFERNDVCPSGCGCKCLIETGNMFGD</sequence>
<evidence type="ECO:0000313" key="7">
    <source>
        <dbReference type="Proteomes" id="UP001431783"/>
    </source>
</evidence>
<comment type="caution">
    <text evidence="6">The sequence shown here is derived from an EMBL/GenBank/DDBJ whole genome shotgun (WGS) entry which is preliminary data.</text>
</comment>
<proteinExistence type="inferred from homology"/>
<dbReference type="InterPro" id="IPR016135">
    <property type="entry name" value="UBQ-conjugating_enzyme/RWD"/>
</dbReference>
<dbReference type="CDD" id="cd16692">
    <property type="entry name" value="mRING-H2-C3H3C2_WDR59"/>
    <property type="match status" value="1"/>
</dbReference>
<dbReference type="PANTHER" id="PTHR46170">
    <property type="entry name" value="GATOR COMPLEX PROTEIN WDR59"/>
    <property type="match status" value="1"/>
</dbReference>
<feature type="repeat" description="WD" evidence="4">
    <location>
        <begin position="102"/>
        <end position="144"/>
    </location>
</feature>
<dbReference type="Pfam" id="PF00400">
    <property type="entry name" value="WD40"/>
    <property type="match status" value="3"/>
</dbReference>
<evidence type="ECO:0000256" key="3">
    <source>
        <dbReference type="ARBA" id="ARBA00038452"/>
    </source>
</evidence>
<dbReference type="AlphaFoldDB" id="A0AAW1UEI7"/>
<dbReference type="GO" id="GO:1904263">
    <property type="term" value="P:positive regulation of TORC1 signaling"/>
    <property type="evidence" value="ECO:0007669"/>
    <property type="project" value="TreeGrafter"/>
</dbReference>